<dbReference type="GO" id="GO:0004640">
    <property type="term" value="F:phosphoribosylanthranilate isomerase activity"/>
    <property type="evidence" value="ECO:0007669"/>
    <property type="project" value="UniProtKB-UniRule"/>
</dbReference>
<dbReference type="GO" id="GO:0000162">
    <property type="term" value="P:L-tryptophan biosynthetic process"/>
    <property type="evidence" value="ECO:0007669"/>
    <property type="project" value="UniProtKB-UniRule"/>
</dbReference>
<dbReference type="Pfam" id="PF00697">
    <property type="entry name" value="PRAI"/>
    <property type="match status" value="1"/>
</dbReference>
<evidence type="ECO:0000313" key="10">
    <source>
        <dbReference type="EMBL" id="GAA0468028.1"/>
    </source>
</evidence>
<name>A0AAV3SJE1_HALDO</name>
<dbReference type="Proteomes" id="UP000830542">
    <property type="component" value="Chromosome"/>
</dbReference>
<evidence type="ECO:0000256" key="4">
    <source>
        <dbReference type="ARBA" id="ARBA00022605"/>
    </source>
</evidence>
<dbReference type="InterPro" id="IPR044643">
    <property type="entry name" value="TrpF_fam"/>
</dbReference>
<proteinExistence type="inferred from homology"/>
<keyword evidence="5 8" id="KW-0822">Tryptophan biosynthesis</keyword>
<evidence type="ECO:0000313" key="11">
    <source>
        <dbReference type="EMBL" id="UOO96273.1"/>
    </source>
</evidence>
<accession>A0AAV3SJE1</accession>
<evidence type="ECO:0000313" key="12">
    <source>
        <dbReference type="Proteomes" id="UP000830542"/>
    </source>
</evidence>
<evidence type="ECO:0000259" key="9">
    <source>
        <dbReference type="Pfam" id="PF00697"/>
    </source>
</evidence>
<dbReference type="CDD" id="cd00405">
    <property type="entry name" value="PRAI"/>
    <property type="match status" value="1"/>
</dbReference>
<dbReference type="PANTHER" id="PTHR42894:SF1">
    <property type="entry name" value="N-(5'-PHOSPHORIBOSYL)ANTHRANILATE ISOMERASE"/>
    <property type="match status" value="1"/>
</dbReference>
<evidence type="ECO:0000256" key="5">
    <source>
        <dbReference type="ARBA" id="ARBA00022822"/>
    </source>
</evidence>
<dbReference type="RefSeq" id="WP_244704828.1">
    <property type="nucleotide sequence ID" value="NZ_BAAADN010000041.1"/>
</dbReference>
<feature type="domain" description="N-(5'phosphoribosyl) anthranilate isomerase (PRAI)" evidence="9">
    <location>
        <begin position="5"/>
        <end position="205"/>
    </location>
</feature>
<dbReference type="EMBL" id="BAAADN010000041">
    <property type="protein sequence ID" value="GAA0468028.1"/>
    <property type="molecule type" value="Genomic_DNA"/>
</dbReference>
<dbReference type="InterPro" id="IPR011060">
    <property type="entry name" value="RibuloseP-bd_barrel"/>
</dbReference>
<keyword evidence="12" id="KW-1185">Reference proteome</keyword>
<reference evidence="11" key="2">
    <citation type="submission" date="2022-04" db="EMBL/GenBank/DDBJ databases">
        <title>Sequencing and genomic assembly of Halococcus dombrowskii.</title>
        <authorList>
            <person name="Lim S.W."/>
            <person name="MacLea K.S."/>
        </authorList>
    </citation>
    <scope>NUCLEOTIDE SEQUENCE</scope>
    <source>
        <strain evidence="11">H4</strain>
    </source>
</reference>
<reference evidence="10" key="1">
    <citation type="journal article" date="2014" name="Int. J. Syst. Evol. Microbiol.">
        <title>Complete genome sequence of Corynebacterium casei LMG S-19264T (=DSM 44701T), isolated from a smear-ripened cheese.</title>
        <authorList>
            <consortium name="US DOE Joint Genome Institute (JGI-PGF)"/>
            <person name="Walter F."/>
            <person name="Albersmeier A."/>
            <person name="Kalinowski J."/>
            <person name="Ruckert C."/>
        </authorList>
    </citation>
    <scope>NUCLEOTIDE SEQUENCE</scope>
    <source>
        <strain evidence="10">JCM 12289</strain>
    </source>
</reference>
<comment type="catalytic activity">
    <reaction evidence="1 8">
        <text>N-(5-phospho-beta-D-ribosyl)anthranilate = 1-(2-carboxyphenylamino)-1-deoxy-D-ribulose 5-phosphate</text>
        <dbReference type="Rhea" id="RHEA:21540"/>
        <dbReference type="ChEBI" id="CHEBI:18277"/>
        <dbReference type="ChEBI" id="CHEBI:58613"/>
        <dbReference type="EC" id="5.3.1.24"/>
    </reaction>
</comment>
<keyword evidence="6 8" id="KW-0057">Aromatic amino acid biosynthesis</keyword>
<dbReference type="HAMAP" id="MF_00135">
    <property type="entry name" value="PRAI"/>
    <property type="match status" value="1"/>
</dbReference>
<protein>
    <recommendedName>
        <fullName evidence="8">N-(5'-phosphoribosyl)anthranilate isomerase</fullName>
        <shortName evidence="8">PRAI</shortName>
        <ecNumber evidence="8">5.3.1.24</ecNumber>
    </recommendedName>
</protein>
<evidence type="ECO:0000256" key="2">
    <source>
        <dbReference type="ARBA" id="ARBA00004664"/>
    </source>
</evidence>
<evidence type="ECO:0000256" key="8">
    <source>
        <dbReference type="HAMAP-Rule" id="MF_00135"/>
    </source>
</evidence>
<evidence type="ECO:0000256" key="7">
    <source>
        <dbReference type="ARBA" id="ARBA00023235"/>
    </source>
</evidence>
<dbReference type="AlphaFoldDB" id="A0AAV3SJE1"/>
<dbReference type="EMBL" id="CP095005">
    <property type="protein sequence ID" value="UOO96273.1"/>
    <property type="molecule type" value="Genomic_DNA"/>
</dbReference>
<dbReference type="Proteomes" id="UP001500962">
    <property type="component" value="Unassembled WGS sequence"/>
</dbReference>
<dbReference type="KEGG" id="hdo:MUK72_06090"/>
<dbReference type="SUPFAM" id="SSF51366">
    <property type="entry name" value="Ribulose-phoshate binding barrel"/>
    <property type="match status" value="1"/>
</dbReference>
<evidence type="ECO:0000256" key="3">
    <source>
        <dbReference type="ARBA" id="ARBA00007571"/>
    </source>
</evidence>
<organism evidence="10 13">
    <name type="scientific">Halococcus dombrowskii</name>
    <dbReference type="NCBI Taxonomy" id="179637"/>
    <lineage>
        <taxon>Archaea</taxon>
        <taxon>Methanobacteriati</taxon>
        <taxon>Methanobacteriota</taxon>
        <taxon>Stenosarchaea group</taxon>
        <taxon>Halobacteria</taxon>
        <taxon>Halobacteriales</taxon>
        <taxon>Halococcaceae</taxon>
        <taxon>Halococcus</taxon>
    </lineage>
</organism>
<keyword evidence="7 8" id="KW-0413">Isomerase</keyword>
<evidence type="ECO:0000313" key="13">
    <source>
        <dbReference type="Proteomes" id="UP001500962"/>
    </source>
</evidence>
<dbReference type="InterPro" id="IPR013785">
    <property type="entry name" value="Aldolase_TIM"/>
</dbReference>
<keyword evidence="4 8" id="KW-0028">Amino-acid biosynthesis</keyword>
<dbReference type="PANTHER" id="PTHR42894">
    <property type="entry name" value="N-(5'-PHOSPHORIBOSYL)ANTHRANILATE ISOMERASE"/>
    <property type="match status" value="1"/>
</dbReference>
<dbReference type="Gene3D" id="3.20.20.70">
    <property type="entry name" value="Aldolase class I"/>
    <property type="match status" value="1"/>
</dbReference>
<evidence type="ECO:0000256" key="1">
    <source>
        <dbReference type="ARBA" id="ARBA00001164"/>
    </source>
</evidence>
<comment type="pathway">
    <text evidence="2 8">Amino-acid biosynthesis; L-tryptophan biosynthesis; L-tryptophan from chorismate: step 3/5.</text>
</comment>
<dbReference type="GeneID" id="71761400"/>
<evidence type="ECO:0000256" key="6">
    <source>
        <dbReference type="ARBA" id="ARBA00023141"/>
    </source>
</evidence>
<dbReference type="EC" id="5.3.1.24" evidence="8"/>
<reference evidence="10" key="3">
    <citation type="submission" date="2023-12" db="EMBL/GenBank/DDBJ databases">
        <authorList>
            <person name="Sun Q."/>
            <person name="Inoue M."/>
        </authorList>
    </citation>
    <scope>NUCLEOTIDE SEQUENCE</scope>
    <source>
        <strain evidence="10">JCM 12289</strain>
    </source>
</reference>
<dbReference type="InterPro" id="IPR001240">
    <property type="entry name" value="PRAI_dom"/>
</dbReference>
<comment type="similarity">
    <text evidence="3 8">Belongs to the TrpF family.</text>
</comment>
<sequence>MTRTKLCGLTRECDLDAAVDAGADMVGVVSRVPIETPRELAPDRAAELVDRVPERVTSVLVTMPETPEEGAALVDRVAPDAVQVHGCSPNEVRELTECITVPVIAGVDAADDDLDEYATVADALVLDSTDEQGAGGTGETHDWMRAREIVADLDAPVLLAGGLTPENVASAVETVAPFGVDVSSGIEDERGTGTKDHAKLQRFVARVSGEPLRA</sequence>
<gene>
    <name evidence="8" type="primary">trpF</name>
    <name evidence="10" type="ORF">GCM10008985_26290</name>
    <name evidence="11" type="ORF">MUK72_06090</name>
</gene>